<name>A0A9P6A537_PLEER</name>
<organism evidence="2 3">
    <name type="scientific">Pleurotus eryngii</name>
    <name type="common">Boletus of the steppes</name>
    <dbReference type="NCBI Taxonomy" id="5323"/>
    <lineage>
        <taxon>Eukaryota</taxon>
        <taxon>Fungi</taxon>
        <taxon>Dikarya</taxon>
        <taxon>Basidiomycota</taxon>
        <taxon>Agaricomycotina</taxon>
        <taxon>Agaricomycetes</taxon>
        <taxon>Agaricomycetidae</taxon>
        <taxon>Agaricales</taxon>
        <taxon>Pleurotineae</taxon>
        <taxon>Pleurotaceae</taxon>
        <taxon>Pleurotus</taxon>
    </lineage>
</organism>
<feature type="compositionally biased region" description="Pro residues" evidence="1">
    <location>
        <begin position="658"/>
        <end position="677"/>
    </location>
</feature>
<reference evidence="2" key="1">
    <citation type="submission" date="2020-11" db="EMBL/GenBank/DDBJ databases">
        <authorList>
            <consortium name="DOE Joint Genome Institute"/>
            <person name="Ahrendt S."/>
            <person name="Riley R."/>
            <person name="Andreopoulos W."/>
            <person name="Labutti K."/>
            <person name="Pangilinan J."/>
            <person name="Ruiz-Duenas F.J."/>
            <person name="Barrasa J.M."/>
            <person name="Sanchez-Garcia M."/>
            <person name="Camarero S."/>
            <person name="Miyauchi S."/>
            <person name="Serrano A."/>
            <person name="Linde D."/>
            <person name="Babiker R."/>
            <person name="Drula E."/>
            <person name="Ayuso-Fernandez I."/>
            <person name="Pacheco R."/>
            <person name="Padilla G."/>
            <person name="Ferreira P."/>
            <person name="Barriuso J."/>
            <person name="Kellner H."/>
            <person name="Castanera R."/>
            <person name="Alfaro M."/>
            <person name="Ramirez L."/>
            <person name="Pisabarro A.G."/>
            <person name="Kuo A."/>
            <person name="Tritt A."/>
            <person name="Lipzen A."/>
            <person name="He G."/>
            <person name="Yan M."/>
            <person name="Ng V."/>
            <person name="Cullen D."/>
            <person name="Martin F."/>
            <person name="Rosso M.-N."/>
            <person name="Henrissat B."/>
            <person name="Hibbett D."/>
            <person name="Martinez A.T."/>
            <person name="Grigoriev I.V."/>
        </authorList>
    </citation>
    <scope>NUCLEOTIDE SEQUENCE</scope>
    <source>
        <strain evidence="2">ATCC 90797</strain>
    </source>
</reference>
<dbReference type="Proteomes" id="UP000807025">
    <property type="component" value="Unassembled WGS sequence"/>
</dbReference>
<feature type="region of interest" description="Disordered" evidence="1">
    <location>
        <begin position="1008"/>
        <end position="1043"/>
    </location>
</feature>
<feature type="compositionally biased region" description="Low complexity" evidence="1">
    <location>
        <begin position="462"/>
        <end position="475"/>
    </location>
</feature>
<feature type="region of interest" description="Disordered" evidence="1">
    <location>
        <begin position="583"/>
        <end position="972"/>
    </location>
</feature>
<feature type="compositionally biased region" description="Acidic residues" evidence="1">
    <location>
        <begin position="103"/>
        <end position="112"/>
    </location>
</feature>
<dbReference type="EMBL" id="MU154532">
    <property type="protein sequence ID" value="KAF9499406.1"/>
    <property type="molecule type" value="Genomic_DNA"/>
</dbReference>
<feature type="compositionally biased region" description="Polar residues" evidence="1">
    <location>
        <begin position="862"/>
        <end position="888"/>
    </location>
</feature>
<feature type="region of interest" description="Disordered" evidence="1">
    <location>
        <begin position="1"/>
        <end position="48"/>
    </location>
</feature>
<evidence type="ECO:0000313" key="2">
    <source>
        <dbReference type="EMBL" id="KAF9499406.1"/>
    </source>
</evidence>
<feature type="region of interest" description="Disordered" evidence="1">
    <location>
        <begin position="326"/>
        <end position="346"/>
    </location>
</feature>
<sequence length="1043" mass="109916">MEDPWANAWGGDSASLKPPEKWSSSTLSTSLHDHEEDMGQSPSWTAAAEPIGVVDVAWSGNDHAHSWSVDPVSSGGWNPSLYDDIPLEGPSPDAPQPNIEAEPPPDESDEETATQSETNDDPPHVSSEVILDRHTGPDANDDVDGFGSFESGADDEETRSALPWTPSAPMFPTQDSDEWGTPSWDDGADTDPDTSTGEREVVDEWAEAKRLKALRDRQIPPELLASILQQASQLAEELWPPNTPDAANKSAVYASECKSMEDLSNDLVLATTRLMPTLTLPARVPFATTTTSKGLLSALKLTRRLPISQRSPMAIFVASKGNGEWEASLRSQSPGSRSDNKPSVAKQDAEFINGGLGWRVLGADEREDLEEAWAKELSSRNGVKTQHKSPKGGWFWNRRRSTNVITSTSNSTQPTPKVSMDETDEHHASISGSRSSIDSELGKTIPSVGDTGNPPDVKPSDTDATTASTPVSTTLPVPPALAETAPASDAGSSQSLGNLESKDSPAPSAVSRFFNRFSRSKPSALSPEPISPPSLALSNYDLEFLGDVPTLSSDHGHSLFGLGDQDVNLLDVLGKEPVRKVLHKTAPPVKLPPALSPPPKAPPTPNPPSITKPAQPTDDLSFFDQGIAPAAPSQPVQATSSFDLDFQLLDAPSTTTLPPAPASPHLPPKDYPPPPVPQSTTARKLHHTSKRPPIVAVMSKASSSSLNNVFNLPPPPGSSQRSASPFMIPPPSSRSATPPVIPQAQGQHKEAPQGPFPPSGLDDDDEFSDFYSSVPTTSFASTPIKPLSSASSVPSYDTSFSSAHSQQNLFSTSTGSKPLGGLDDDFDDFVSSPTLRTPSPPKPPAKPSSLIGQLSRPASPLRVSQTPLALSLGISSLANSPPSSQQSGKLPGGRDHSRTKSLMDIASTKLGVWPAPRSPLPSPLPPPPNGTPKVEPSKQRGTMAVPPSLSSPALSSSFNHSPLSNGSLSAPSSIFPSQSSIPVLASSAQAIEPTSPTLLDSAFSSLASATSTNGQNSASSSVLSLPQKQQSLSAQDLSFFEGL</sequence>
<feature type="compositionally biased region" description="Pro residues" evidence="1">
    <location>
        <begin position="916"/>
        <end position="930"/>
    </location>
</feature>
<comment type="caution">
    <text evidence="2">The sequence shown here is derived from an EMBL/GenBank/DDBJ whole genome shotgun (WGS) entry which is preliminary data.</text>
</comment>
<gene>
    <name evidence="2" type="ORF">BDN71DRAFT_1442047</name>
</gene>
<feature type="compositionally biased region" description="Polar residues" evidence="1">
    <location>
        <begin position="788"/>
        <end position="816"/>
    </location>
</feature>
<dbReference type="OrthoDB" id="3262497at2759"/>
<dbReference type="AlphaFoldDB" id="A0A9P6A537"/>
<protein>
    <submittedName>
        <fullName evidence="2">Uncharacterized protein</fullName>
    </submittedName>
</protein>
<feature type="compositionally biased region" description="Polar residues" evidence="1">
    <location>
        <begin position="1013"/>
        <end position="1036"/>
    </location>
</feature>
<accession>A0A9P6A537</accession>
<feature type="compositionally biased region" description="Low complexity" evidence="1">
    <location>
        <begin position="946"/>
        <end position="957"/>
    </location>
</feature>
<feature type="compositionally biased region" description="Low complexity" evidence="1">
    <location>
        <begin position="429"/>
        <end position="439"/>
    </location>
</feature>
<evidence type="ECO:0000313" key="3">
    <source>
        <dbReference type="Proteomes" id="UP000807025"/>
    </source>
</evidence>
<feature type="region of interest" description="Disordered" evidence="1">
    <location>
        <begin position="377"/>
        <end position="508"/>
    </location>
</feature>
<feature type="region of interest" description="Disordered" evidence="1">
    <location>
        <begin position="62"/>
        <end position="201"/>
    </location>
</feature>
<evidence type="ECO:0000256" key="1">
    <source>
        <dbReference type="SAM" id="MobiDB-lite"/>
    </source>
</evidence>
<feature type="compositionally biased region" description="Low complexity" evidence="1">
    <location>
        <begin position="402"/>
        <end position="412"/>
    </location>
</feature>
<keyword evidence="3" id="KW-1185">Reference proteome</keyword>
<proteinExistence type="predicted"/>
<feature type="compositionally biased region" description="Pro residues" evidence="1">
    <location>
        <begin position="589"/>
        <end position="610"/>
    </location>
</feature>
<feature type="compositionally biased region" description="Polar residues" evidence="1">
    <location>
        <begin position="700"/>
        <end position="710"/>
    </location>
</feature>